<evidence type="ECO:0000256" key="8">
    <source>
        <dbReference type="ARBA" id="ARBA00060643"/>
    </source>
</evidence>
<feature type="binding site" evidence="12">
    <location>
        <position position="370"/>
    </location>
    <ligand>
        <name>substrate</name>
    </ligand>
</feature>
<dbReference type="CDD" id="cd06828">
    <property type="entry name" value="PLPDE_III_DapDC"/>
    <property type="match status" value="1"/>
</dbReference>
<proteinExistence type="inferred from homology"/>
<dbReference type="GO" id="GO:0009089">
    <property type="term" value="P:lysine biosynthetic process via diaminopimelate"/>
    <property type="evidence" value="ECO:0007669"/>
    <property type="project" value="UniProtKB-UniRule"/>
</dbReference>
<dbReference type="GO" id="GO:0008836">
    <property type="term" value="F:diaminopimelate decarboxylase activity"/>
    <property type="evidence" value="ECO:0007669"/>
    <property type="project" value="UniProtKB-UniRule"/>
</dbReference>
<comment type="function">
    <text evidence="12">Specifically catalyzes the decarboxylation of meso-diaminopimelate (meso-DAP) to L-lysine.</text>
</comment>
<feature type="binding site" evidence="12">
    <location>
        <position position="370"/>
    </location>
    <ligand>
        <name>pyridoxal 5'-phosphate</name>
        <dbReference type="ChEBI" id="CHEBI:597326"/>
    </ligand>
</feature>
<feature type="binding site" evidence="12">
    <location>
        <position position="312"/>
    </location>
    <ligand>
        <name>substrate</name>
    </ligand>
</feature>
<sequence length="414" mass="44785">MNAFAYRDGVLQAELVSLIDIAARFGTPCWVYSRAALETALDEFQQELRGFDALVCYAVKANSNLAVLDVFARRGAGFDIVSGGELQRVLAAGANPRQIVFSGVGKTAAEMELALRIGILCFNVESAAELERLDRIAGQLGKIAPISLRVNPDVDAGTHPYISTGLKENKFGVAYDEALALYRQAASLANLQVTGIDCHIGSQLLDPAPFSEALDKVLLLVDQLAADGIALRHIDLGGGLGIRYRDEEVPTVKAYLRPMLDKLKERQLQVLLEPGRRLVGNAGLLLTRVEYLKPGEVRNFAIVDAAMNDLARPALYGSWHDIVAVVPRQTTSSTWEIVGPVCESGDFLGRGRELALAAGDLLAILSAGAYSMAMSSNYNSRPRAPEVMVDGGAVHLVRRRETVAELYALEQRLP</sequence>
<dbReference type="EC" id="4.1.1.20" evidence="10 12"/>
<dbReference type="InterPro" id="IPR009006">
    <property type="entry name" value="Ala_racemase/Decarboxylase_C"/>
</dbReference>
<feature type="active site" description="Proton donor" evidence="13">
    <location>
        <position position="342"/>
    </location>
</feature>
<dbReference type="SUPFAM" id="SSF51419">
    <property type="entry name" value="PLP-binding barrel"/>
    <property type="match status" value="1"/>
</dbReference>
<protein>
    <recommendedName>
        <fullName evidence="11 12">Diaminopimelate decarboxylase</fullName>
        <shortName evidence="12">DAP decarboxylase</shortName>
        <shortName evidence="12">DAPDC</shortName>
        <ecNumber evidence="10 12">4.1.1.20</ecNumber>
    </recommendedName>
</protein>
<dbReference type="GO" id="GO:0030170">
    <property type="term" value="F:pyridoxal phosphate binding"/>
    <property type="evidence" value="ECO:0007669"/>
    <property type="project" value="UniProtKB-UniRule"/>
</dbReference>
<dbReference type="Proteomes" id="UP000706151">
    <property type="component" value="Unassembled WGS sequence"/>
</dbReference>
<dbReference type="Pfam" id="PF00278">
    <property type="entry name" value="Orn_DAP_Arg_deC"/>
    <property type="match status" value="1"/>
</dbReference>
<dbReference type="InterPro" id="IPR002986">
    <property type="entry name" value="DAP_deCOOHase_LysA"/>
</dbReference>
<dbReference type="InterPro" id="IPR022644">
    <property type="entry name" value="De-COase2_N"/>
</dbReference>
<dbReference type="PANTHER" id="PTHR43727:SF2">
    <property type="entry name" value="GROUP IV DECARBOXYLASE"/>
    <property type="match status" value="1"/>
</dbReference>
<evidence type="ECO:0000256" key="7">
    <source>
        <dbReference type="ARBA" id="ARBA00050464"/>
    </source>
</evidence>
<comment type="similarity">
    <text evidence="9 12">Belongs to the Orn/Lys/Arg decarboxylase class-II family. LysA subfamily.</text>
</comment>
<evidence type="ECO:0000256" key="5">
    <source>
        <dbReference type="ARBA" id="ARBA00023154"/>
    </source>
</evidence>
<feature type="modified residue" description="N6-(pyridoxal phosphate)lysine" evidence="12 13">
    <location>
        <position position="60"/>
    </location>
</feature>
<evidence type="ECO:0000256" key="11">
    <source>
        <dbReference type="ARBA" id="ARBA00074972"/>
    </source>
</evidence>
<dbReference type="InterPro" id="IPR022657">
    <property type="entry name" value="De-COase2_CS"/>
</dbReference>
<gene>
    <name evidence="12 17" type="primary">lysA</name>
    <name evidence="17" type="ORF">IPK02_15050</name>
</gene>
<keyword evidence="6 12" id="KW-0456">Lyase</keyword>
<evidence type="ECO:0000259" key="16">
    <source>
        <dbReference type="Pfam" id="PF02784"/>
    </source>
</evidence>
<dbReference type="Gene3D" id="3.20.20.10">
    <property type="entry name" value="Alanine racemase"/>
    <property type="match status" value="1"/>
</dbReference>
<feature type="binding site" evidence="12">
    <location>
        <position position="239"/>
    </location>
    <ligand>
        <name>pyridoxal 5'-phosphate</name>
        <dbReference type="ChEBI" id="CHEBI:597326"/>
    </ligand>
</feature>
<feature type="binding site" evidence="12">
    <location>
        <position position="343"/>
    </location>
    <ligand>
        <name>substrate</name>
    </ligand>
</feature>
<evidence type="ECO:0000256" key="1">
    <source>
        <dbReference type="ARBA" id="ARBA00001933"/>
    </source>
</evidence>
<comment type="pathway">
    <text evidence="8 12 14">Amino-acid biosynthesis; L-lysine biosynthesis via DAP pathway; L-lysine from DL-2,6-diaminopimelate: step 1/1.</text>
</comment>
<dbReference type="Pfam" id="PF02784">
    <property type="entry name" value="Orn_Arg_deC_N"/>
    <property type="match status" value="1"/>
</dbReference>
<feature type="domain" description="Orn/DAP/Arg decarboxylase 2 N-terminal" evidence="16">
    <location>
        <begin position="36"/>
        <end position="279"/>
    </location>
</feature>
<name>A0A935TCB9_9PROT</name>
<evidence type="ECO:0000256" key="3">
    <source>
        <dbReference type="ARBA" id="ARBA00022793"/>
    </source>
</evidence>
<dbReference type="AlphaFoldDB" id="A0A935TCB9"/>
<evidence type="ECO:0000259" key="15">
    <source>
        <dbReference type="Pfam" id="PF00278"/>
    </source>
</evidence>
<evidence type="ECO:0000256" key="12">
    <source>
        <dbReference type="HAMAP-Rule" id="MF_02120"/>
    </source>
</evidence>
<evidence type="ECO:0000256" key="4">
    <source>
        <dbReference type="ARBA" id="ARBA00022898"/>
    </source>
</evidence>
<keyword evidence="2 12" id="KW-0028">Amino-acid biosynthesis</keyword>
<dbReference type="SUPFAM" id="SSF50621">
    <property type="entry name" value="Alanine racemase C-terminal domain-like"/>
    <property type="match status" value="1"/>
</dbReference>
<evidence type="ECO:0000256" key="2">
    <source>
        <dbReference type="ARBA" id="ARBA00022605"/>
    </source>
</evidence>
<comment type="caution">
    <text evidence="17">The sequence shown here is derived from an EMBL/GenBank/DDBJ whole genome shotgun (WGS) entry which is preliminary data.</text>
</comment>
<feature type="domain" description="Orn/DAP/Arg decarboxylase 2 C-terminal" evidence="15">
    <location>
        <begin position="31"/>
        <end position="368"/>
    </location>
</feature>
<dbReference type="PROSITE" id="PS00879">
    <property type="entry name" value="ODR_DC_2_2"/>
    <property type="match status" value="1"/>
</dbReference>
<dbReference type="InterPro" id="IPR029066">
    <property type="entry name" value="PLP-binding_barrel"/>
</dbReference>
<evidence type="ECO:0000256" key="14">
    <source>
        <dbReference type="RuleBase" id="RU003738"/>
    </source>
</evidence>
<dbReference type="PRINTS" id="PR01181">
    <property type="entry name" value="DAPDCRBXLASE"/>
</dbReference>
<evidence type="ECO:0000256" key="9">
    <source>
        <dbReference type="ARBA" id="ARBA00060983"/>
    </source>
</evidence>
<dbReference type="Gene3D" id="2.40.37.10">
    <property type="entry name" value="Lyase, Ornithine Decarboxylase, Chain A, domain 1"/>
    <property type="match status" value="1"/>
</dbReference>
<dbReference type="PANTHER" id="PTHR43727">
    <property type="entry name" value="DIAMINOPIMELATE DECARBOXYLASE"/>
    <property type="match status" value="1"/>
</dbReference>
<dbReference type="EMBL" id="JADJOT010000010">
    <property type="protein sequence ID" value="MBK7955149.1"/>
    <property type="molecule type" value="Genomic_DNA"/>
</dbReference>
<feature type="binding site" evidence="12">
    <location>
        <position position="316"/>
    </location>
    <ligand>
        <name>substrate</name>
    </ligand>
</feature>
<keyword evidence="4 12" id="KW-0663">Pyridoxal phosphate</keyword>
<accession>A0A935TCB9</accession>
<keyword evidence="3 12" id="KW-0210">Decarboxylase</keyword>
<organism evidence="17 18">
    <name type="scientific">Candidatus Accumulibacter affinis</name>
    <dbReference type="NCBI Taxonomy" id="2954384"/>
    <lineage>
        <taxon>Bacteria</taxon>
        <taxon>Pseudomonadati</taxon>
        <taxon>Pseudomonadota</taxon>
        <taxon>Betaproteobacteria</taxon>
        <taxon>Candidatus Accumulibacter</taxon>
    </lineage>
</organism>
<dbReference type="FunFam" id="2.40.37.10:FF:000003">
    <property type="entry name" value="Diaminopimelate decarboxylase"/>
    <property type="match status" value="1"/>
</dbReference>
<keyword evidence="5 12" id="KW-0457">Lysine biosynthesis</keyword>
<evidence type="ECO:0000313" key="17">
    <source>
        <dbReference type="EMBL" id="MBK7955149.1"/>
    </source>
</evidence>
<comment type="subunit">
    <text evidence="12">Homodimer.</text>
</comment>
<dbReference type="InterPro" id="IPR000183">
    <property type="entry name" value="Orn/DAP/Arg_de-COase"/>
</dbReference>
<comment type="cofactor">
    <cofactor evidence="1 12 13 14">
        <name>pyridoxal 5'-phosphate</name>
        <dbReference type="ChEBI" id="CHEBI:597326"/>
    </cofactor>
</comment>
<dbReference type="NCBIfam" id="TIGR01048">
    <property type="entry name" value="lysA"/>
    <property type="match status" value="1"/>
</dbReference>
<evidence type="ECO:0000313" key="18">
    <source>
        <dbReference type="Proteomes" id="UP000706151"/>
    </source>
</evidence>
<evidence type="ECO:0000256" key="6">
    <source>
        <dbReference type="ARBA" id="ARBA00023239"/>
    </source>
</evidence>
<dbReference type="InterPro" id="IPR022643">
    <property type="entry name" value="De-COase2_C"/>
</dbReference>
<feature type="binding site" evidence="12">
    <location>
        <position position="276"/>
    </location>
    <ligand>
        <name>substrate</name>
    </ligand>
</feature>
<evidence type="ECO:0000256" key="10">
    <source>
        <dbReference type="ARBA" id="ARBA00066427"/>
    </source>
</evidence>
<dbReference type="FunFam" id="3.20.20.10:FF:000003">
    <property type="entry name" value="Diaminopimelate decarboxylase"/>
    <property type="match status" value="1"/>
</dbReference>
<comment type="catalytic activity">
    <reaction evidence="7 12 14">
        <text>meso-2,6-diaminopimelate + H(+) = L-lysine + CO2</text>
        <dbReference type="Rhea" id="RHEA:15101"/>
        <dbReference type="ChEBI" id="CHEBI:15378"/>
        <dbReference type="ChEBI" id="CHEBI:16526"/>
        <dbReference type="ChEBI" id="CHEBI:32551"/>
        <dbReference type="ChEBI" id="CHEBI:57791"/>
        <dbReference type="EC" id="4.1.1.20"/>
    </reaction>
</comment>
<dbReference type="HAMAP" id="MF_02120">
    <property type="entry name" value="LysA"/>
    <property type="match status" value="1"/>
</dbReference>
<reference evidence="17 18" key="1">
    <citation type="submission" date="2020-10" db="EMBL/GenBank/DDBJ databases">
        <title>Connecting structure to function with the recovery of over 1000 high-quality activated sludge metagenome-assembled genomes encoding full-length rRNA genes using long-read sequencing.</title>
        <authorList>
            <person name="Singleton C.M."/>
            <person name="Petriglieri F."/>
            <person name="Kristensen J.M."/>
            <person name="Kirkegaard R.H."/>
            <person name="Michaelsen T.Y."/>
            <person name="Andersen M.H."/>
            <person name="Karst S.M."/>
            <person name="Dueholm M.S."/>
            <person name="Nielsen P.H."/>
            <person name="Albertsen M."/>
        </authorList>
    </citation>
    <scope>NUCLEOTIDE SEQUENCE [LARGE SCALE GENOMIC DNA]</scope>
    <source>
        <strain evidence="17">Fred_18-Q3-R57-64_BAT3C.720</strain>
    </source>
</reference>
<feature type="binding site" evidence="12">
    <location>
        <begin position="273"/>
        <end position="276"/>
    </location>
    <ligand>
        <name>pyridoxal 5'-phosphate</name>
        <dbReference type="ChEBI" id="CHEBI:597326"/>
    </ligand>
</feature>
<evidence type="ECO:0000256" key="13">
    <source>
        <dbReference type="PIRSR" id="PIRSR600183-50"/>
    </source>
</evidence>
<dbReference type="PRINTS" id="PR01179">
    <property type="entry name" value="ODADCRBXLASE"/>
</dbReference>